<dbReference type="GO" id="GO:0005886">
    <property type="term" value="C:plasma membrane"/>
    <property type="evidence" value="ECO:0007669"/>
    <property type="project" value="UniProtKB-SubCell"/>
</dbReference>
<evidence type="ECO:0000256" key="1">
    <source>
        <dbReference type="ARBA" id="ARBA00004141"/>
    </source>
</evidence>
<dbReference type="PANTHER" id="PTHR43229">
    <property type="entry name" value="NODULATION PROTEIN J"/>
    <property type="match status" value="1"/>
</dbReference>
<proteinExistence type="inferred from homology"/>
<gene>
    <name evidence="8" type="ORF">DIU77_012230</name>
</gene>
<comment type="caution">
    <text evidence="8">The sequence shown here is derived from an EMBL/GenBank/DDBJ whole genome shotgun (WGS) entry which is preliminary data.</text>
</comment>
<feature type="transmembrane region" description="Helical" evidence="6">
    <location>
        <begin position="120"/>
        <end position="138"/>
    </location>
</feature>
<keyword evidence="5" id="KW-0046">Antibiotic resistance</keyword>
<feature type="domain" description="ABC transmembrane type-2" evidence="7">
    <location>
        <begin position="31"/>
        <end position="256"/>
    </location>
</feature>
<dbReference type="GO" id="GO:0046677">
    <property type="term" value="P:response to antibiotic"/>
    <property type="evidence" value="ECO:0007669"/>
    <property type="project" value="UniProtKB-KW"/>
</dbReference>
<accession>A0ABD6FGF9</accession>
<feature type="transmembrane region" description="Helical" evidence="6">
    <location>
        <begin position="32"/>
        <end position="55"/>
    </location>
</feature>
<reference evidence="8 9" key="1">
    <citation type="journal article" date="2021" name="BMC Genomics">
        <title>Genome-resolved metagenome and metatranscriptome analyses of thermophilic composting reveal key bacterial players and their metabolic interactions.</title>
        <authorList>
            <person name="Braga L.P.P."/>
            <person name="Pereira R.V."/>
            <person name="Martins L.F."/>
            <person name="Moura L.M.S."/>
            <person name="Sanchez F.B."/>
            <person name="Patane J.S.L."/>
            <person name="da Silva A.M."/>
            <person name="Setubal J.C."/>
        </authorList>
    </citation>
    <scope>NUCLEOTIDE SEQUENCE [LARGE SCALE GENOMIC DNA]</scope>
    <source>
        <strain evidence="8">ZC4RG45</strain>
    </source>
</reference>
<dbReference type="InterPro" id="IPR000412">
    <property type="entry name" value="ABC_2_transport"/>
</dbReference>
<feature type="transmembrane region" description="Helical" evidence="6">
    <location>
        <begin position="61"/>
        <end position="82"/>
    </location>
</feature>
<evidence type="ECO:0000256" key="6">
    <source>
        <dbReference type="RuleBase" id="RU361157"/>
    </source>
</evidence>
<protein>
    <recommendedName>
        <fullName evidence="6">Transport permease protein</fullName>
    </recommendedName>
</protein>
<keyword evidence="6" id="KW-1003">Cell membrane</keyword>
<organism evidence="8 9">
    <name type="scientific">Thermocrispum agreste</name>
    <dbReference type="NCBI Taxonomy" id="37925"/>
    <lineage>
        <taxon>Bacteria</taxon>
        <taxon>Bacillati</taxon>
        <taxon>Actinomycetota</taxon>
        <taxon>Actinomycetes</taxon>
        <taxon>Pseudonocardiales</taxon>
        <taxon>Pseudonocardiaceae</taxon>
        <taxon>Thermocrispum</taxon>
    </lineage>
</organism>
<dbReference type="InterPro" id="IPR047817">
    <property type="entry name" value="ABC2_TM_bact-type"/>
</dbReference>
<evidence type="ECO:0000256" key="5">
    <source>
        <dbReference type="ARBA" id="ARBA00023251"/>
    </source>
</evidence>
<dbReference type="PROSITE" id="PS51012">
    <property type="entry name" value="ABC_TM2"/>
    <property type="match status" value="1"/>
</dbReference>
<comment type="similarity">
    <text evidence="6">Belongs to the ABC-2 integral membrane protein family.</text>
</comment>
<evidence type="ECO:0000313" key="8">
    <source>
        <dbReference type="EMBL" id="MFO7193002.1"/>
    </source>
</evidence>
<feature type="transmembrane region" description="Helical" evidence="6">
    <location>
        <begin position="144"/>
        <end position="168"/>
    </location>
</feature>
<evidence type="ECO:0000256" key="4">
    <source>
        <dbReference type="ARBA" id="ARBA00023136"/>
    </source>
</evidence>
<keyword evidence="4 6" id="KW-0472">Membrane</keyword>
<evidence type="ECO:0000259" key="7">
    <source>
        <dbReference type="PROSITE" id="PS51012"/>
    </source>
</evidence>
<feature type="transmembrane region" description="Helical" evidence="6">
    <location>
        <begin position="175"/>
        <end position="195"/>
    </location>
</feature>
<evidence type="ECO:0000256" key="2">
    <source>
        <dbReference type="ARBA" id="ARBA00022692"/>
    </source>
</evidence>
<comment type="subcellular location">
    <subcellularLocation>
        <location evidence="6">Cell membrane</location>
        <topology evidence="6">Multi-pass membrane protein</topology>
    </subcellularLocation>
    <subcellularLocation>
        <location evidence="1">Membrane</location>
        <topology evidence="1">Multi-pass membrane protein</topology>
    </subcellularLocation>
</comment>
<dbReference type="AlphaFoldDB" id="A0ABD6FGF9"/>
<dbReference type="Pfam" id="PF01061">
    <property type="entry name" value="ABC2_membrane"/>
    <property type="match status" value="1"/>
</dbReference>
<keyword evidence="3 6" id="KW-1133">Transmembrane helix</keyword>
<evidence type="ECO:0000256" key="3">
    <source>
        <dbReference type="ARBA" id="ARBA00022989"/>
    </source>
</evidence>
<feature type="transmembrane region" description="Helical" evidence="6">
    <location>
        <begin position="231"/>
        <end position="253"/>
    </location>
</feature>
<keyword evidence="2 6" id="KW-0812">Transmembrane</keyword>
<name>A0ABD6FGF9_9PSEU</name>
<dbReference type="Proteomes" id="UP000249324">
    <property type="component" value="Unassembled WGS sequence"/>
</dbReference>
<dbReference type="EMBL" id="QGUI02000154">
    <property type="protein sequence ID" value="MFO7193002.1"/>
    <property type="molecule type" value="Genomic_DNA"/>
</dbReference>
<dbReference type="InterPro" id="IPR051784">
    <property type="entry name" value="Nod_factor_ABC_transporter"/>
</dbReference>
<sequence>MPEHIAPAPSRVGDLITMAARSLRLTSRNAEALLISLTLPVILMLLFVYLFGGAIDTGTAYVTYVVPGVLLLCAGFGASLTAQTVSTDMSSGAIDRFRSMDVSGAAVLTGHVTASLARNVVSTALVLAVAFAIGFRPVAGLREWLLAAGVVVMFVLAISAVSAVIGLLARTQEGASGFTFFMTFLPYPSSAFVPVDTLPGWVQGFAENQPVTPVIETLRALLLGGPAGSNALLAAAWCGGIFVVSVLLARVLFHRRVR</sequence>
<dbReference type="InterPro" id="IPR013525">
    <property type="entry name" value="ABC2_TM"/>
</dbReference>
<evidence type="ECO:0000313" key="9">
    <source>
        <dbReference type="Proteomes" id="UP000249324"/>
    </source>
</evidence>
<keyword evidence="6" id="KW-0813">Transport</keyword>
<dbReference type="PIRSF" id="PIRSF006648">
    <property type="entry name" value="DrrB"/>
    <property type="match status" value="1"/>
</dbReference>
<dbReference type="PANTHER" id="PTHR43229:SF2">
    <property type="entry name" value="NODULATION PROTEIN J"/>
    <property type="match status" value="1"/>
</dbReference>